<dbReference type="EMBL" id="CP013862">
    <property type="protein sequence ID" value="ALX47813.1"/>
    <property type="molecule type" value="Genomic_DNA"/>
</dbReference>
<dbReference type="PANTHER" id="PTHR30330">
    <property type="entry name" value="AGSS FAMILY TRANSPORTER, SODIUM-ALANINE"/>
    <property type="match status" value="1"/>
</dbReference>
<feature type="transmembrane region" description="Helical" evidence="9">
    <location>
        <begin position="252"/>
        <end position="279"/>
    </location>
</feature>
<dbReference type="OrthoDB" id="9804874at2"/>
<keyword evidence="3 9" id="KW-0813">Transport</keyword>
<evidence type="ECO:0000256" key="2">
    <source>
        <dbReference type="ARBA" id="ARBA00009261"/>
    </source>
</evidence>
<keyword evidence="11" id="KW-1185">Reference proteome</keyword>
<feature type="transmembrane region" description="Helical" evidence="9">
    <location>
        <begin position="159"/>
        <end position="178"/>
    </location>
</feature>
<evidence type="ECO:0000256" key="7">
    <source>
        <dbReference type="ARBA" id="ARBA00022989"/>
    </source>
</evidence>
<accession>A0A0U4FPN3</accession>
<organism evidence="10 11">
    <name type="scientific">Lentibacillus amyloliquefaciens</name>
    <dbReference type="NCBI Taxonomy" id="1472767"/>
    <lineage>
        <taxon>Bacteria</taxon>
        <taxon>Bacillati</taxon>
        <taxon>Bacillota</taxon>
        <taxon>Bacilli</taxon>
        <taxon>Bacillales</taxon>
        <taxon>Bacillaceae</taxon>
        <taxon>Lentibacillus</taxon>
    </lineage>
</organism>
<comment type="similarity">
    <text evidence="2 9">Belongs to the alanine or glycine:cation symporter (AGCS) (TC 2.A.25) family.</text>
</comment>
<feature type="transmembrane region" description="Helical" evidence="9">
    <location>
        <begin position="198"/>
        <end position="219"/>
    </location>
</feature>
<comment type="subcellular location">
    <subcellularLocation>
        <location evidence="1 9">Cell membrane</location>
        <topology evidence="1 9">Multi-pass membrane protein</topology>
    </subcellularLocation>
</comment>
<dbReference type="GO" id="GO:0005886">
    <property type="term" value="C:plasma membrane"/>
    <property type="evidence" value="ECO:0007669"/>
    <property type="project" value="UniProtKB-SubCell"/>
</dbReference>
<feature type="transmembrane region" description="Helical" evidence="9">
    <location>
        <begin position="320"/>
        <end position="345"/>
    </location>
</feature>
<evidence type="ECO:0000313" key="10">
    <source>
        <dbReference type="EMBL" id="ALX47813.1"/>
    </source>
</evidence>
<dbReference type="AlphaFoldDB" id="A0A0U4FPN3"/>
<gene>
    <name evidence="10" type="ORF">AOX59_03880</name>
</gene>
<feature type="transmembrane region" description="Helical" evidence="9">
    <location>
        <begin position="442"/>
        <end position="462"/>
    </location>
</feature>
<evidence type="ECO:0000256" key="3">
    <source>
        <dbReference type="ARBA" id="ARBA00022448"/>
    </source>
</evidence>
<keyword evidence="6 9" id="KW-0769">Symport</keyword>
<dbReference type="Proteomes" id="UP000050331">
    <property type="component" value="Chromosome"/>
</dbReference>
<reference evidence="10 11" key="1">
    <citation type="submission" date="2016-01" db="EMBL/GenBank/DDBJ databases">
        <title>Complete genome sequence of strain Lentibacillus amyloliquefaciens LAM0015T isolated from saline sediment.</title>
        <authorList>
            <person name="Wang J.-L."/>
            <person name="He M.-X."/>
        </authorList>
    </citation>
    <scope>NUCLEOTIDE SEQUENCE [LARGE SCALE GENOMIC DNA]</scope>
    <source>
        <strain evidence="10 11">LAM0015</strain>
    </source>
</reference>
<evidence type="ECO:0000313" key="11">
    <source>
        <dbReference type="Proteomes" id="UP000050331"/>
    </source>
</evidence>
<feature type="transmembrane region" description="Helical" evidence="9">
    <location>
        <begin position="69"/>
        <end position="88"/>
    </location>
</feature>
<evidence type="ECO:0000256" key="8">
    <source>
        <dbReference type="ARBA" id="ARBA00023136"/>
    </source>
</evidence>
<dbReference type="PANTHER" id="PTHR30330:SF1">
    <property type="entry name" value="AMINO-ACID CARRIER PROTEIN ALST"/>
    <property type="match status" value="1"/>
</dbReference>
<keyword evidence="7 9" id="KW-1133">Transmembrane helix</keyword>
<evidence type="ECO:0000256" key="6">
    <source>
        <dbReference type="ARBA" id="ARBA00022847"/>
    </source>
</evidence>
<dbReference type="Gene3D" id="1.20.1740.10">
    <property type="entry name" value="Amino acid/polyamine transporter I"/>
    <property type="match status" value="1"/>
</dbReference>
<evidence type="ECO:0008006" key="12">
    <source>
        <dbReference type="Google" id="ProtNLM"/>
    </source>
</evidence>
<dbReference type="KEGG" id="lao:AOX59_03880"/>
<feature type="transmembrane region" description="Helical" evidence="9">
    <location>
        <begin position="94"/>
        <end position="115"/>
    </location>
</feature>
<feature type="transmembrane region" description="Helical" evidence="9">
    <location>
        <begin position="20"/>
        <end position="38"/>
    </location>
</feature>
<dbReference type="GO" id="GO:0005283">
    <property type="term" value="F:amino acid:sodium symporter activity"/>
    <property type="evidence" value="ECO:0007669"/>
    <property type="project" value="InterPro"/>
</dbReference>
<evidence type="ECO:0000256" key="1">
    <source>
        <dbReference type="ARBA" id="ARBA00004651"/>
    </source>
</evidence>
<keyword evidence="4 9" id="KW-1003">Cell membrane</keyword>
<evidence type="ECO:0000256" key="4">
    <source>
        <dbReference type="ARBA" id="ARBA00022475"/>
    </source>
</evidence>
<keyword evidence="5 9" id="KW-0812">Transmembrane</keyword>
<sequence length="498" mass="54205">MIYKGEIIVSWVEFIVQDVLWGMPLIITILTVGVFLSLKTRFFQIHRLPLIFRKSIQDIKRSNNKQEGGGVLSPFEAVSLSIGATVGVGNIGGVAAAIALGGPGAVFWMWIAGLVGKLIKMTEVSLAVHYRSRDKNGEAYGGPTYYIRKGLYEERNHKVLYKILNFIFIFGFGTGFVLTVQNYTVSEAVATTFSMNHVLVSLIYTVLLYIMISGGLSGLGKIAVKVVPFMIVFYILGGLYILAININVLPDAFALIVNSAFNGTSAAGGFAGAAVAVAIKTGMSRAVFTNEAGWGSSAMIHATAKTDHPIRQGMLGAFEVFVDTFVICSITSLVIIVTGAWTTGLDGAELTLAAFETGVGTTGRMIIAIGVLLFGLTTSSGIYAQIEVILRYLLGESQWKKRILTVYKWTYPIPGFILVIIAVSIGMPGTMVWLFADMTTALPIFANVIAILILSPKFFALLKDFKVRHLHKGEVDPDFKVFYDDEENRKVTEEKKEA</sequence>
<dbReference type="Pfam" id="PF01235">
    <property type="entry name" value="Na_Ala_symp"/>
    <property type="match status" value="1"/>
</dbReference>
<keyword evidence="8 9" id="KW-0472">Membrane</keyword>
<dbReference type="NCBIfam" id="TIGR00835">
    <property type="entry name" value="agcS"/>
    <property type="match status" value="1"/>
</dbReference>
<proteinExistence type="inferred from homology"/>
<feature type="transmembrane region" description="Helical" evidence="9">
    <location>
        <begin position="365"/>
        <end position="394"/>
    </location>
</feature>
<dbReference type="InterPro" id="IPR001463">
    <property type="entry name" value="Na/Ala_symport"/>
</dbReference>
<evidence type="ECO:0000256" key="5">
    <source>
        <dbReference type="ARBA" id="ARBA00022692"/>
    </source>
</evidence>
<protein>
    <recommendedName>
        <fullName evidence="12">Amino acid carrier protein</fullName>
    </recommendedName>
</protein>
<evidence type="ECO:0000256" key="9">
    <source>
        <dbReference type="RuleBase" id="RU363064"/>
    </source>
</evidence>
<dbReference type="PRINTS" id="PR00175">
    <property type="entry name" value="NAALASMPORT"/>
</dbReference>
<feature type="transmembrane region" description="Helical" evidence="9">
    <location>
        <begin position="226"/>
        <end position="246"/>
    </location>
</feature>
<name>A0A0U4FPN3_9BACI</name>